<organism evidence="4 5">
    <name type="scientific">Loxostege sticticalis</name>
    <name type="common">Beet webworm moth</name>
    <dbReference type="NCBI Taxonomy" id="481309"/>
    <lineage>
        <taxon>Eukaryota</taxon>
        <taxon>Metazoa</taxon>
        <taxon>Ecdysozoa</taxon>
        <taxon>Arthropoda</taxon>
        <taxon>Hexapoda</taxon>
        <taxon>Insecta</taxon>
        <taxon>Pterygota</taxon>
        <taxon>Neoptera</taxon>
        <taxon>Endopterygota</taxon>
        <taxon>Lepidoptera</taxon>
        <taxon>Glossata</taxon>
        <taxon>Ditrysia</taxon>
        <taxon>Pyraloidea</taxon>
        <taxon>Crambidae</taxon>
        <taxon>Pyraustinae</taxon>
        <taxon>Loxostege</taxon>
    </lineage>
</organism>
<comment type="subcellular location">
    <subcellularLocation>
        <location evidence="1">Nucleus</location>
    </subcellularLocation>
</comment>
<dbReference type="Proteomes" id="UP001549920">
    <property type="component" value="Unassembled WGS sequence"/>
</dbReference>
<dbReference type="PROSITE" id="PS51031">
    <property type="entry name" value="BESS"/>
    <property type="match status" value="1"/>
</dbReference>
<dbReference type="Pfam" id="PF02944">
    <property type="entry name" value="BESS"/>
    <property type="match status" value="1"/>
</dbReference>
<feature type="domain" description="BESS" evidence="3">
    <location>
        <begin position="198"/>
        <end position="237"/>
    </location>
</feature>
<evidence type="ECO:0000313" key="4">
    <source>
        <dbReference type="EMBL" id="KAL0871491.1"/>
    </source>
</evidence>
<dbReference type="SMART" id="SM00595">
    <property type="entry name" value="MADF"/>
    <property type="match status" value="1"/>
</dbReference>
<sequence length="240" mass="28629">MALVEPKVEISTEKLIQAVKKRTALYSKDNPSYHHHHGKFKGQLWKEVCREVFPDWSNFSQVKKIECAHDLQRRWKNLRTCFTRELAHQRKELKRREDPGEPDFKRRRKYVYFDQLSFLLNPEEVPETPEVKVSMDEDSNDPLEPEMFNLESEESAYEESASRGLGSQHYVQIEEEPFQPNMYHREERMKQEILQNDEDEDRQFALSIVPALRKLDDKQKFEAKIEILKVLKKISTGDDF</sequence>
<dbReference type="InterPro" id="IPR039353">
    <property type="entry name" value="TF_Adf1"/>
</dbReference>
<evidence type="ECO:0000313" key="5">
    <source>
        <dbReference type="Proteomes" id="UP001549920"/>
    </source>
</evidence>
<proteinExistence type="predicted"/>
<dbReference type="PANTHER" id="PTHR12243:SF69">
    <property type="entry name" value="SI:CH73-59F11.3"/>
    <property type="match status" value="1"/>
</dbReference>
<evidence type="ECO:0000256" key="1">
    <source>
        <dbReference type="PROSITE-ProRule" id="PRU00371"/>
    </source>
</evidence>
<comment type="caution">
    <text evidence="4">The sequence shown here is derived from an EMBL/GenBank/DDBJ whole genome shotgun (WGS) entry which is preliminary data.</text>
</comment>
<protein>
    <recommendedName>
        <fullName evidence="6">MADF domain-containing protein</fullName>
    </recommendedName>
</protein>
<keyword evidence="5" id="KW-1185">Reference proteome</keyword>
<gene>
    <name evidence="4" type="ORF">ABMA27_005209</name>
</gene>
<dbReference type="PROSITE" id="PS51029">
    <property type="entry name" value="MADF"/>
    <property type="match status" value="1"/>
</dbReference>
<dbReference type="EMBL" id="JBEUOH010000017">
    <property type="protein sequence ID" value="KAL0871491.1"/>
    <property type="molecule type" value="Genomic_DNA"/>
</dbReference>
<feature type="domain" description="MADF" evidence="2">
    <location>
        <begin position="14"/>
        <end position="124"/>
    </location>
</feature>
<dbReference type="InterPro" id="IPR006578">
    <property type="entry name" value="MADF-dom"/>
</dbReference>
<dbReference type="Pfam" id="PF10545">
    <property type="entry name" value="MADF_DNA_bdg"/>
    <property type="match status" value="1"/>
</dbReference>
<accession>A0ABR3HM50</accession>
<dbReference type="PANTHER" id="PTHR12243">
    <property type="entry name" value="MADF DOMAIN TRANSCRIPTION FACTOR"/>
    <property type="match status" value="1"/>
</dbReference>
<reference evidence="4 5" key="1">
    <citation type="submission" date="2024-06" db="EMBL/GenBank/DDBJ databases">
        <title>A chromosome-level genome assembly of beet webworm, Loxostege sticticalis.</title>
        <authorList>
            <person name="Zhang Y."/>
        </authorList>
    </citation>
    <scope>NUCLEOTIDE SEQUENCE [LARGE SCALE GENOMIC DNA]</scope>
    <source>
        <strain evidence="4">AQ026</strain>
        <tissue evidence="4">Whole body</tissue>
    </source>
</reference>
<name>A0ABR3HM50_LOXSC</name>
<evidence type="ECO:0008006" key="6">
    <source>
        <dbReference type="Google" id="ProtNLM"/>
    </source>
</evidence>
<dbReference type="InterPro" id="IPR004210">
    <property type="entry name" value="BESS_motif"/>
</dbReference>
<evidence type="ECO:0000259" key="3">
    <source>
        <dbReference type="PROSITE" id="PS51031"/>
    </source>
</evidence>
<evidence type="ECO:0000259" key="2">
    <source>
        <dbReference type="PROSITE" id="PS51029"/>
    </source>
</evidence>
<keyword evidence="1" id="KW-0539">Nucleus</keyword>